<evidence type="ECO:0000313" key="1">
    <source>
        <dbReference type="EMBL" id="KAJ5546423.1"/>
    </source>
</evidence>
<dbReference type="Proteomes" id="UP001220324">
    <property type="component" value="Unassembled WGS sequence"/>
</dbReference>
<evidence type="ECO:0000313" key="2">
    <source>
        <dbReference type="Proteomes" id="UP001220324"/>
    </source>
</evidence>
<keyword evidence="2" id="KW-1185">Reference proteome</keyword>
<proteinExistence type="predicted"/>
<gene>
    <name evidence="1" type="ORF">N7494_004008</name>
</gene>
<name>A0AAD6CZS3_9EURO</name>
<organism evidence="1 2">
    <name type="scientific">Penicillium frequentans</name>
    <dbReference type="NCBI Taxonomy" id="3151616"/>
    <lineage>
        <taxon>Eukaryota</taxon>
        <taxon>Fungi</taxon>
        <taxon>Dikarya</taxon>
        <taxon>Ascomycota</taxon>
        <taxon>Pezizomycotina</taxon>
        <taxon>Eurotiomycetes</taxon>
        <taxon>Eurotiomycetidae</taxon>
        <taxon>Eurotiales</taxon>
        <taxon>Aspergillaceae</taxon>
        <taxon>Penicillium</taxon>
    </lineage>
</organism>
<reference evidence="1 2" key="1">
    <citation type="journal article" date="2023" name="IMA Fungus">
        <title>Comparative genomic study of the Penicillium genus elucidates a diverse pangenome and 15 lateral gene transfer events.</title>
        <authorList>
            <person name="Petersen C."/>
            <person name="Sorensen T."/>
            <person name="Nielsen M.R."/>
            <person name="Sondergaard T.E."/>
            <person name="Sorensen J.L."/>
            <person name="Fitzpatrick D.A."/>
            <person name="Frisvad J.C."/>
            <person name="Nielsen K.L."/>
        </authorList>
    </citation>
    <scope>NUCLEOTIDE SEQUENCE [LARGE SCALE GENOMIC DNA]</scope>
    <source>
        <strain evidence="1 2">IBT 35679</strain>
    </source>
</reference>
<accession>A0AAD6CZS3</accession>
<dbReference type="AlphaFoldDB" id="A0AAD6CZS3"/>
<dbReference type="SUPFAM" id="SSF51445">
    <property type="entry name" value="(Trans)glycosidases"/>
    <property type="match status" value="1"/>
</dbReference>
<dbReference type="EMBL" id="JAQIZZ010000003">
    <property type="protein sequence ID" value="KAJ5546423.1"/>
    <property type="molecule type" value="Genomic_DNA"/>
</dbReference>
<sequence length="362" mass="41511">MKSHSTGTALGALGANFNEKLTWMDHGELERVNTQWIRGFIDMHQIDALHAPQDPNMQALFKAIDAGYKTILSFKWNYTNLSFPAVNSAGITTELECLDRVLPLVLGKVDILVIGNEPFIEVQQGHADARLNTFYETLADQVIRFRNAHGITSTRLYMGALNRLDLPAKRTPAIERMLQFIASKPELEGVDLHPHMPTLQGHRLMMDYVLPRLRPDQRFLATEFSLVWHWKKHLSDAVSTEFCARYGFPAGAKVHQVISAAMQKPWPYAQWEDFLSLEPWYIQCRSFITDAMRLYRSTGRLEVATYSFCPMRLRKLPLPANGDPWMLNGIYAPSTVQVRPDGSRYENFPWAEEFRKVQRGEL</sequence>
<protein>
    <submittedName>
        <fullName evidence="1">Uncharacterized protein</fullName>
    </submittedName>
</protein>
<comment type="caution">
    <text evidence="1">The sequence shown here is derived from an EMBL/GenBank/DDBJ whole genome shotgun (WGS) entry which is preliminary data.</text>
</comment>
<dbReference type="InterPro" id="IPR017853">
    <property type="entry name" value="GH"/>
</dbReference>